<feature type="domain" description="Cadherin" evidence="19">
    <location>
        <begin position="1684"/>
        <end position="1781"/>
    </location>
</feature>
<feature type="transmembrane region" description="Helical" evidence="15">
    <location>
        <begin position="4220"/>
        <end position="4247"/>
    </location>
</feature>
<dbReference type="FunFam" id="2.60.40.60:FF:000059">
    <property type="entry name" value="FAT atypical cadherin 3"/>
    <property type="match status" value="1"/>
</dbReference>
<dbReference type="KEGG" id="aplc:110988622"/>
<feature type="domain" description="Cadherin" evidence="19">
    <location>
        <begin position="266"/>
        <end position="373"/>
    </location>
</feature>
<feature type="domain" description="Cadherin" evidence="19">
    <location>
        <begin position="3582"/>
        <end position="3691"/>
    </location>
</feature>
<evidence type="ECO:0000256" key="5">
    <source>
        <dbReference type="ARBA" id="ARBA00022737"/>
    </source>
</evidence>
<dbReference type="CDD" id="cd11304">
    <property type="entry name" value="Cadherin_repeat"/>
    <property type="match status" value="33"/>
</dbReference>
<feature type="compositionally biased region" description="Polar residues" evidence="14">
    <location>
        <begin position="4472"/>
        <end position="4489"/>
    </location>
</feature>
<dbReference type="SMART" id="SM00179">
    <property type="entry name" value="EGF_CA"/>
    <property type="match status" value="2"/>
</dbReference>
<keyword evidence="5" id="KW-0677">Repeat</keyword>
<feature type="domain" description="Cadherin" evidence="19">
    <location>
        <begin position="733"/>
        <end position="837"/>
    </location>
</feature>
<evidence type="ECO:0000313" key="21">
    <source>
        <dbReference type="RefSeq" id="XP_022108016.1"/>
    </source>
</evidence>
<keyword evidence="20" id="KW-1185">Reference proteome</keyword>
<feature type="domain" description="Cadherin" evidence="19">
    <location>
        <begin position="838"/>
        <end position="941"/>
    </location>
</feature>
<feature type="compositionally biased region" description="Low complexity" evidence="14">
    <location>
        <begin position="4342"/>
        <end position="4352"/>
    </location>
</feature>
<dbReference type="FunFam" id="2.60.40.60:FF:000032">
    <property type="entry name" value="FAT atypical cadherin 1"/>
    <property type="match status" value="1"/>
</dbReference>
<evidence type="ECO:0000256" key="14">
    <source>
        <dbReference type="SAM" id="MobiDB-lite"/>
    </source>
</evidence>
<keyword evidence="6 12" id="KW-0106">Calcium</keyword>
<evidence type="ECO:0000256" key="15">
    <source>
        <dbReference type="SAM" id="Phobius"/>
    </source>
</evidence>
<evidence type="ECO:0000256" key="1">
    <source>
        <dbReference type="ARBA" id="ARBA00004479"/>
    </source>
</evidence>
<feature type="domain" description="Cadherin" evidence="19">
    <location>
        <begin position="2201"/>
        <end position="2301"/>
    </location>
</feature>
<protein>
    <submittedName>
        <fullName evidence="21">Protocadherin Fat 1-like isoform X1</fullName>
    </submittedName>
</protein>
<feature type="domain" description="Cadherin" evidence="19">
    <location>
        <begin position="2510"/>
        <end position="2631"/>
    </location>
</feature>
<dbReference type="GO" id="GO:0007156">
    <property type="term" value="P:homophilic cell adhesion via plasma membrane adhesion molecules"/>
    <property type="evidence" value="ECO:0007669"/>
    <property type="project" value="InterPro"/>
</dbReference>
<feature type="region of interest" description="Disordered" evidence="14">
    <location>
        <begin position="4255"/>
        <end position="4406"/>
    </location>
</feature>
<dbReference type="FunFam" id="2.60.40.60:FF:000015">
    <property type="entry name" value="FAT atypical cadherin 1"/>
    <property type="match status" value="2"/>
</dbReference>
<evidence type="ECO:0000259" key="18">
    <source>
        <dbReference type="PROSITE" id="PS50026"/>
    </source>
</evidence>
<dbReference type="Pfam" id="PF02210">
    <property type="entry name" value="Laminin_G_2"/>
    <property type="match status" value="1"/>
</dbReference>
<sequence length="4933" mass="543683">MAVMVKLVRPATVLFTVFLVLWTAAAQEPTYNFQFTEPLYNASIPENAEVRTYITTQPKTGIYVPLDSDIIGVKYILLDEDRLFRATDERVGDFVFLRIRTIPCKSKDEACSSVINREQKAEYRLRVKATGRIRGQSPVTAQTTVVVRVTDANDQRPLFLERSYSVSVPENMPVETSIITVEATDADSGTNGEVYYSFKRWTDQFAIHPTSGVVTLTRALDYQQTSQYSLIIIAKDRGMMPYNMAPPFEATLRVDVEEVNKHAPVMIVQMQMHLSRNSEIGTVYASIMVSDEDDGRNGQISDVRIVDGDPEEYFQIVNEGGIFHIKTQLSFKGPSPTDFNLTIVASDQGNPPKTATEVIPVKISGTYKHAMFFRSRLMNISISELVPINTPLISVAPENEDLGLTISYSLAESKSPVFSINERTGYISLRQELDREMKSVYDITVYGTVQESQAVAYVVVNVLDANDNNPEFAQKSYEVEIQENLAAHTPVVQVTAQDEDLGENAFISYSLANMNPVPFTIDHMTGFINTSKILDYETMRREYRLRVRASDWGAPFRRESEVIVTIRLQNINDNRPRFEKIDCVGTISRTLSPGESIALISAIDFDGDERELSIVSGNTGNLFALHPASGNLTLRRQIEDTDGLFYSLRIMASDGENSASYMYTNISINNNRNINPGAHVRDSKVRCKSTSALTDIRDLLLRRTEDMSLSEDIPDVDFAELYNANHNNPQFDDDFPTIISVREDVAVGNEVVLVKASDRDPGFNGKLIYAISDGNDDSHFQMDFETGVLRVLRPLDREQDSSYALTIKVSDLGQPRSTEKRHITINVEDVNDNAPVFDQTQYDADLSEDTYSGMVFLAVHASDRDIGRNRDIRYSIVSDSPQFAINSGTGELRVTQSLDRELTPVHKIKVQANDMATSNPLSSTTMVTVTIQDINDNPPRCMRDIFSVRMREDLPTGTVLMTVQALDPDEGPNGQVTFGITDETGTFAIDEQYGTLRLISELDYESVQIYDILINLRDHGSPANRSECHVFVQVVDVNENRHTPTFNSFYDEGTVLENATIGTEVMRVTAVDRDTGMDGSVSYSIKDGSGLGWFTIDNGGTIRTAELLDRESIPYFWLTVYGQDHGAVPLHSILEVFIRIGDVNDNSPIPTKAIFEAYIPENSPALEEVIRVEATDPDETSNQALTYEITSGNAYRHFAINSYTGVITTTDNALDREREEYHTLQITVHDNGSPSQSAITHVIVHIQDENDNPPTFNEGALVSINVPAQDRTDEPRIIYVAMASDKDIGENGELSYYIREGNNAGKFDIDPTTGIISTTKLLMEGDQYNLVLEVLDNGRPTQQWARFRLVILISAPVAESPNPPMIVDAMDGAVSEKDPFGTFVTNIFAYDPDDDDLWYSIKAGDDNNNFFMQPSSGIIFVASKLDAERQLTYDLTIAVSDGFHEVTQTIRVSVLNANDNPPLLEQLKYTVDIYENTTIGMEILQVRASDRDRSDRLTYSLKGAADQTSLSMFRVHSKTGMLTTIAPLDHEMRHRHVLTIQVKDHTLVTHRNYTRVVVNILDSNDHAPEFGASAYEGRVFETAAVGTQITQVYAYDKDQGTNAEVTYSIISVNRQDRPQGNIGEAFNIDPILGIITVGKELDRKEKAIYDLTVKAKDHGAPSLSSFTTVTVSVTLSNNAPPKFSQAEHIVELMENGRPNQFVMEVVAVSRSSVYYRILDGNHARRFDVNANTGVITTEVSLDFEEQMYYNLTLEATNMVGLSCTTQVLIHVQDVNDNPPFFTATNYEGSITESAPLSSVVLDAANQPLVIAALDTDSDRNAQLVYEIVEPDAQKYFMIDPSTGAIRTRMALDHEDISQFDFSVQVHDSGEPELWAASPAHVTIHIVDINDSPPEFTLDIFEANLLLPTFEGVTVLTLEAVDLDTVSISQLEYSIITGNQGKEFTVDATTGVLVVADSSNIQGTYELGVRVTDGLYYGYAEVSIQAVPRTASELRFALDDIYTVIQENDTTVRDLAFLNVLGNGLNEPLTYSILNPDGMFDIRPTSGVLRNTGVAFDREKQDQYNVVVEARDMRDPPRMAHVIVHVEILDVNDNVPVFVHHLFNAIVQVDANIGEVVRQVTAVDRDKGLNGEVKYTLVEGGEGHFDIDSTTGTIVVRRPLRANSQNKNFTLKIKASDKGKPRHSAVVDVPITVQNKAMPLFQEQYYQASILENIQLHSAIIQIQAISPHGRDVLYSVSGGDQFNQFDINPNTGVVNVIGPIDYESQQAYRLTIQASDTLTGAFASVMLDITVLDINDIAPSFHQKVYQTTLSEAVSVGSTVARVQASDLDSPANSRIEYRIITEGEVASFFHLDPDSGLILTSQVLDYERYPRHDFVVLATDSGVPMLSSETRITVLVLDMNDNPPVFSQAQYECTVSELAARGEFVTAVTATDPDISDTGKLTYSIVSGNDKMAFAVNSKTGVISLSNTHEPSLASRYTLNVSVSDRVFTSSAQVRVSLAPVNRHAPEFSLSEYNIEFPENETAGGVVFQVVANDADEGPNGDVTYSIIGHEARMRFEIDSHSGFMFTRVEFERDNAKPLGEIRTRVPLDQENSKERTISIPIMASDPGGKTSYTKVNVILTDKNDNRPQFERQQYEAFIPADLEVGSEIIKVSANDADLGSNSQLTYYFDNGTSDSIIDQFEINTQTGLLSVRQSLQGKEGTQFVFFMKATDSGAVSLIGRVPVSIYVLGSHDELPIFQGQEQMLNFELSEDHAIGDTITTLTAQSNRTLMYSLVLGTDPRTNHPAKFSIGRDDGVLSVTSQLDYDTCKWYKLIVKAETQEVPGLANFLEVAISVLDVNDNPPVFDDSSYEIRVPENIPVDSEILQVHAMDVDSAIFGQISYNLAPSEEDEDLEALDMFAVDSETGVIKTKASLDWEMFPSFTMVVVATDGEIGEVQNTAETTVHVVLMDFNDSPPRFTHPFYAGQVLESVAIGTVVTAVLATDSDLGSNSNLVYYITEGDPFGHFAIESNSGQIFVSRELDRELKESYNLNVTVTDGAYMDATMVTITVLDVNDNTPICAQTVYSDDVTESLPSGTDIIQVSASDIDAGDNAVITYSLSGDDAALFAINPSTGQISSAGPLDYETQSLYHFEALASDGSFSCVSQIFVGLLDENDNAPIFSSSVYNESVSENTTLNTLLTRIQAIDPDTGINRQFSFSIMEPDIQSFSIDPSSGIITLRQVLDRENRSIYNLTLQATDANNPFLVSQALLVVNVLDENDNEPQFEHDLYNASLSEDVAIGTTVVTVEALTKDVGVNALITYEIISGNEHNKFHVDEYTGKVTVANSLDFEMSNSYYLTIKATDSGLRPLSDTTMVSIYITDANDNVPQFGQIIYYSEINEVARVEDSIVQILATDADSGAYGEVTYSILRGDLFDQFTINEKNGLISVAAELDREQTSSYSLIIRASDGGEPAQFNDVSVQVSVGDINDNPPRFLRSNYTVIKREDMAVNSKLVQLNVTDPDSSVNGPPFTFTIVKGNEDNDFNIDSDGILYNRFPFNREMKDVYELTVQVTDNGKPPLSSITHVTLEIIEPINPPIVKSPMMITIKSYEDDFPGGVIGWVDAVDADPADVLRYELANNMGNAFRVDPETGSILAQPDLDEGFYQLNVSVSDGQFVSYCDVQVTVDTVTTEMLDNSVTIGFQDLTPEKFLYLYFNVFKHIISNILRSAESADVQVISIQQSEMAAGDTEVLFAVEKSDRRGVSYYKPKSLERQINTSASSFVQRMGVTVKAIVADVCLDKVCDKQRRCESHVTFDQAHVTTIDDGEKAGFVSARHSREPICVCKERVEGCSDLPTAEPPRPQTPTITDPCSSNPCPAYRSCQANGDAFSCVCADNSLSCGGDPSLPMSFSGNSYMRYDLLDVSSLAVRVAVAIHTMEPNGVIMHGEGDDYSTLEIIDGFVHYTFDCGSGPANIHLTTRRVDDGQWHEVSISHQGNVATVTLDRSASATGSAAGDKRALNLNKIVFGARVADQVRARRETVSDGFIGCMGDMNVDGLRLERTGEGITPSNIGECPSKFLKACSGNPCEHEGSCIDYGYSFVCDCRPGWNGNRCEFPFTPCYPDPCANGGTCYSTGNDFQCDCKEPYSGRNCNEVLCPEQVCLNDGFCKLGSMTCNCTGTGYGGTYCQTELTHCSQNPCRYGHHCVQLTKSYKCCSPSSADEVCRSLDLDAVPNITAGPFAIGMVEIIGIVVAAVIAIVLVLLFAVFMRRRRRRRQSHHIHASANQYSMDTFKRDSKGSDYGYPPSPPSPRPPPLPDRPASYTPSNHNSLNNLDTDRYGYDDSQAYHGQPISQQPSLPPLPSNSASDSDSIAKPAWEFDAPSTHESYADGRDSAKNAPISAHHPLQHSHPCILPPARDGRMPLEPPAYDQFSHVEVTSMSSINTENDDDALPATKALPPADQEVDLSVNQKKPPSPSTPSSSHSDSDASQDTVISIEQAHSQNSPTNTQRKPHMFPPSKVSPVSPPKSPTTPTPVEQSKPLMNAAPATEKSPSPKSPKKYAPKSPILKKRPSKTSPVLETDIDSLLQPSKSVRFNMEPEISRFEADSSQSDIQTDSDSERSYADLIGLKIERQSEGSAGSDIGFNNIPPLDFLETQKALGVEGVQILADVSCQTVDNDAGTNGASNLFLESDEPMETMTEFHDTHQTVYITQNPKDAADADTKSADEKKDSGDVYRQKAYQWDCSDWMPAEPLSNIPEVQYETPESPTNTNLSDEDIEDEFVGEETDYPAENEDMPYPQGAMRDFQQQLANYPPVDDTPYVGLSSHYQQHPNQYLPKHAISNSTLPPLEAENEEDISDGLPYPQRGQFPGGAASTGDLNFDLEGAIANMDNMSMSVYTDTNASCSDVSGMCDPDSEMALSEYDSVDGTDDEYEEDLPDDRELNAQLKNLTTDV</sequence>
<evidence type="ECO:0000256" key="11">
    <source>
        <dbReference type="ARBA" id="ARBA00023180"/>
    </source>
</evidence>
<dbReference type="FunFam" id="2.60.40.60:FF:000067">
    <property type="entry name" value="FAT atypical cadherin 1"/>
    <property type="match status" value="1"/>
</dbReference>
<evidence type="ECO:0000256" key="9">
    <source>
        <dbReference type="ARBA" id="ARBA00023136"/>
    </source>
</evidence>
<evidence type="ECO:0000256" key="12">
    <source>
        <dbReference type="PROSITE-ProRule" id="PRU00043"/>
    </source>
</evidence>
<dbReference type="FunFam" id="2.60.40.60:FF:000021">
    <property type="entry name" value="FAT atypical cadherin 1"/>
    <property type="match status" value="2"/>
</dbReference>
<dbReference type="InterPro" id="IPR001791">
    <property type="entry name" value="Laminin_G"/>
</dbReference>
<keyword evidence="4 16" id="KW-0732">Signal</keyword>
<evidence type="ECO:0000256" key="13">
    <source>
        <dbReference type="PROSITE-ProRule" id="PRU00076"/>
    </source>
</evidence>
<feature type="domain" description="Cadherin" evidence="19">
    <location>
        <begin position="160"/>
        <end position="266"/>
    </location>
</feature>
<evidence type="ECO:0000256" key="6">
    <source>
        <dbReference type="ARBA" id="ARBA00022837"/>
    </source>
</evidence>
<dbReference type="InterPro" id="IPR000152">
    <property type="entry name" value="EGF-type_Asp/Asn_hydroxyl_site"/>
</dbReference>
<dbReference type="GO" id="GO:0016477">
    <property type="term" value="P:cell migration"/>
    <property type="evidence" value="ECO:0007669"/>
    <property type="project" value="TreeGrafter"/>
</dbReference>
<feature type="domain" description="Cadherin" evidence="19">
    <location>
        <begin position="2847"/>
        <end position="2959"/>
    </location>
</feature>
<dbReference type="PROSITE" id="PS50026">
    <property type="entry name" value="EGF_3"/>
    <property type="match status" value="3"/>
</dbReference>
<feature type="domain" description="Cadherin" evidence="19">
    <location>
        <begin position="36"/>
        <end position="159"/>
    </location>
</feature>
<dbReference type="PROSITE" id="PS50025">
    <property type="entry name" value="LAM_G_DOMAIN"/>
    <property type="match status" value="1"/>
</dbReference>
<feature type="domain" description="Cadherin" evidence="19">
    <location>
        <begin position="1782"/>
        <end position="1895"/>
    </location>
</feature>
<dbReference type="InterPro" id="IPR039808">
    <property type="entry name" value="Cadherin"/>
</dbReference>
<feature type="domain" description="Cadherin" evidence="19">
    <location>
        <begin position="3477"/>
        <end position="3585"/>
    </location>
</feature>
<dbReference type="GO" id="GO:0008013">
    <property type="term" value="F:beta-catenin binding"/>
    <property type="evidence" value="ECO:0007669"/>
    <property type="project" value="TreeGrafter"/>
</dbReference>
<keyword evidence="8 15" id="KW-1133">Transmembrane helix</keyword>
<dbReference type="PANTHER" id="PTHR24027:SF438">
    <property type="entry name" value="CADHERIN 23"/>
    <property type="match status" value="1"/>
</dbReference>
<feature type="compositionally biased region" description="Polar residues" evidence="14">
    <location>
        <begin position="4302"/>
        <end position="4313"/>
    </location>
</feature>
<dbReference type="SMART" id="SM00282">
    <property type="entry name" value="LamG"/>
    <property type="match status" value="1"/>
</dbReference>
<dbReference type="PRINTS" id="PR00205">
    <property type="entry name" value="CADHERIN"/>
</dbReference>
<dbReference type="PROSITE" id="PS00232">
    <property type="entry name" value="CADHERIN_1"/>
    <property type="match status" value="14"/>
</dbReference>
<keyword evidence="9 15" id="KW-0472">Membrane</keyword>
<feature type="domain" description="Cadherin" evidence="19">
    <location>
        <begin position="3062"/>
        <end position="3162"/>
    </location>
</feature>
<proteinExistence type="predicted"/>
<feature type="signal peptide" evidence="16">
    <location>
        <begin position="1"/>
        <end position="26"/>
    </location>
</feature>
<dbReference type="GO" id="GO:0016342">
    <property type="term" value="C:catenin complex"/>
    <property type="evidence" value="ECO:0007669"/>
    <property type="project" value="TreeGrafter"/>
</dbReference>
<feature type="domain" description="Cadherin" evidence="19">
    <location>
        <begin position="1151"/>
        <end position="1256"/>
    </location>
</feature>
<dbReference type="FunFam" id="2.10.25.10:FF:000066">
    <property type="entry name" value="FAT atypical cadherin 4"/>
    <property type="match status" value="1"/>
</dbReference>
<dbReference type="FunFam" id="2.60.40.60:FF:000037">
    <property type="entry name" value="FAT atypical cadherin 1"/>
    <property type="match status" value="1"/>
</dbReference>
<feature type="domain" description="EGF-like" evidence="18">
    <location>
        <begin position="4134"/>
        <end position="4168"/>
    </location>
</feature>
<feature type="domain" description="Cadherin" evidence="19">
    <location>
        <begin position="1283"/>
        <end position="1366"/>
    </location>
</feature>
<dbReference type="OrthoDB" id="6252479at2759"/>
<feature type="compositionally biased region" description="Acidic residues" evidence="14">
    <location>
        <begin position="4903"/>
        <end position="4918"/>
    </location>
</feature>
<feature type="domain" description="Cadherin" evidence="19">
    <location>
        <begin position="473"/>
        <end position="578"/>
    </location>
</feature>
<feature type="domain" description="Laminin G" evidence="17">
    <location>
        <begin position="3886"/>
        <end position="4055"/>
    </location>
</feature>
<keyword evidence="7" id="KW-0130">Cell adhesion</keyword>
<evidence type="ECO:0000259" key="17">
    <source>
        <dbReference type="PROSITE" id="PS50025"/>
    </source>
</evidence>
<feature type="domain" description="Cadherin" evidence="19">
    <location>
        <begin position="2960"/>
        <end position="3061"/>
    </location>
</feature>
<feature type="domain" description="EGF-like" evidence="18">
    <location>
        <begin position="4059"/>
        <end position="4095"/>
    </location>
</feature>
<dbReference type="SMART" id="SM00112">
    <property type="entry name" value="CA"/>
    <property type="match status" value="34"/>
</dbReference>
<dbReference type="FunFam" id="2.60.40.60:FF:000080">
    <property type="entry name" value="FAT atypical cadherin 1"/>
    <property type="match status" value="1"/>
</dbReference>
<dbReference type="PROSITE" id="PS00010">
    <property type="entry name" value="ASX_HYDROXYL"/>
    <property type="match status" value="1"/>
</dbReference>
<feature type="domain" description="Cadherin" evidence="19">
    <location>
        <begin position="1054"/>
        <end position="1150"/>
    </location>
</feature>
<evidence type="ECO:0000256" key="2">
    <source>
        <dbReference type="ARBA" id="ARBA00022536"/>
    </source>
</evidence>
<comment type="subcellular location">
    <subcellularLocation>
        <location evidence="1">Membrane</location>
        <topology evidence="1">Single-pass type I membrane protein</topology>
    </subcellularLocation>
</comment>
<feature type="domain" description="Cadherin" evidence="19">
    <location>
        <begin position="1465"/>
        <end position="1570"/>
    </location>
</feature>
<dbReference type="CDD" id="cd00054">
    <property type="entry name" value="EGF_CA"/>
    <property type="match status" value="2"/>
</dbReference>
<feature type="domain" description="Cadherin" evidence="19">
    <location>
        <begin position="586"/>
        <end position="678"/>
    </location>
</feature>
<dbReference type="CDD" id="cd00110">
    <property type="entry name" value="LamG"/>
    <property type="match status" value="1"/>
</dbReference>
<feature type="domain" description="Cadherin" evidence="19">
    <location>
        <begin position="2408"/>
        <end position="2509"/>
    </location>
</feature>
<dbReference type="PANTHER" id="PTHR24027">
    <property type="entry name" value="CADHERIN-23"/>
    <property type="match status" value="1"/>
</dbReference>
<feature type="domain" description="Cadherin" evidence="19">
    <location>
        <begin position="374"/>
        <end position="472"/>
    </location>
</feature>
<feature type="compositionally biased region" description="Low complexity" evidence="14">
    <location>
        <begin position="4586"/>
        <end position="4595"/>
    </location>
</feature>
<feature type="compositionally biased region" description="Low complexity" evidence="14">
    <location>
        <begin position="4458"/>
        <end position="4471"/>
    </location>
</feature>
<dbReference type="FunFam" id="2.60.40.60:FF:000275">
    <property type="entry name" value="Si:dkey-30k22.7"/>
    <property type="match status" value="1"/>
</dbReference>
<dbReference type="InterPro" id="IPR013320">
    <property type="entry name" value="ConA-like_dom_sf"/>
</dbReference>
<keyword evidence="2 13" id="KW-0245">EGF-like domain</keyword>
<evidence type="ECO:0000256" key="10">
    <source>
        <dbReference type="ARBA" id="ARBA00023157"/>
    </source>
</evidence>
<feature type="compositionally biased region" description="Low complexity" evidence="14">
    <location>
        <begin position="4524"/>
        <end position="4533"/>
    </location>
</feature>
<dbReference type="FunFam" id="2.60.40.60:FF:000039">
    <property type="entry name" value="FAT atypical cadherin 3"/>
    <property type="match status" value="1"/>
</dbReference>
<dbReference type="FunFam" id="2.60.40.60:FF:000041">
    <property type="entry name" value="FAT atypical cadherin 1"/>
    <property type="match status" value="1"/>
</dbReference>
<evidence type="ECO:0000256" key="7">
    <source>
        <dbReference type="ARBA" id="ARBA00022889"/>
    </source>
</evidence>
<dbReference type="Pfam" id="PF00008">
    <property type="entry name" value="EGF"/>
    <property type="match status" value="2"/>
</dbReference>
<feature type="domain" description="Cadherin" evidence="19">
    <location>
        <begin position="1571"/>
        <end position="1683"/>
    </location>
</feature>
<feature type="disulfide bond" evidence="13">
    <location>
        <begin position="4123"/>
        <end position="4132"/>
    </location>
</feature>
<dbReference type="GO" id="GO:0005509">
    <property type="term" value="F:calcium ion binding"/>
    <property type="evidence" value="ECO:0007669"/>
    <property type="project" value="UniProtKB-UniRule"/>
</dbReference>
<feature type="domain" description="Cadherin" evidence="19">
    <location>
        <begin position="1911"/>
        <end position="1972"/>
    </location>
</feature>
<evidence type="ECO:0000256" key="16">
    <source>
        <dbReference type="SAM" id="SignalP"/>
    </source>
</evidence>
<dbReference type="InterPro" id="IPR020894">
    <property type="entry name" value="Cadherin_CS"/>
</dbReference>
<dbReference type="SUPFAM" id="SSF49899">
    <property type="entry name" value="Concanavalin A-like lectins/glucanases"/>
    <property type="match status" value="1"/>
</dbReference>
<dbReference type="FunFam" id="2.60.40.60:FF:000051">
    <property type="entry name" value="FAT atypical cadherin 1"/>
    <property type="match status" value="1"/>
</dbReference>
<keyword evidence="11" id="KW-0325">Glycoprotein</keyword>
<dbReference type="GeneID" id="110988622"/>
<feature type="domain" description="Cadherin" evidence="19">
    <location>
        <begin position="2742"/>
        <end position="2846"/>
    </location>
</feature>
<feature type="compositionally biased region" description="Basic residues" evidence="14">
    <location>
        <begin position="4536"/>
        <end position="4552"/>
    </location>
</feature>
<dbReference type="Gene3D" id="2.60.120.200">
    <property type="match status" value="1"/>
</dbReference>
<dbReference type="FunFam" id="2.60.40.60:FF:000020">
    <property type="entry name" value="Dachsous cadherin-related 1b"/>
    <property type="match status" value="4"/>
</dbReference>
<comment type="caution">
    <text evidence="13">Lacks conserved residue(s) required for the propagation of feature annotation.</text>
</comment>
<gene>
    <name evidence="21" type="primary">LOC110988622</name>
</gene>
<dbReference type="FunFam" id="2.60.40.60:FF:000033">
    <property type="entry name" value="FAT atypical cadherin 1"/>
    <property type="match status" value="1"/>
</dbReference>
<organism evidence="20 21">
    <name type="scientific">Acanthaster planci</name>
    <name type="common">Crown-of-thorns starfish</name>
    <dbReference type="NCBI Taxonomy" id="133434"/>
    <lineage>
        <taxon>Eukaryota</taxon>
        <taxon>Metazoa</taxon>
        <taxon>Echinodermata</taxon>
        <taxon>Eleutherozoa</taxon>
        <taxon>Asterozoa</taxon>
        <taxon>Asteroidea</taxon>
        <taxon>Valvatacea</taxon>
        <taxon>Valvatida</taxon>
        <taxon>Acanthasteridae</taxon>
        <taxon>Acanthaster</taxon>
    </lineage>
</organism>
<feature type="chain" id="PRO_5034638118" evidence="16">
    <location>
        <begin position="27"/>
        <end position="4933"/>
    </location>
</feature>
<feature type="region of interest" description="Disordered" evidence="14">
    <location>
        <begin position="4902"/>
        <end position="4933"/>
    </location>
</feature>
<feature type="domain" description="Cadherin" evidence="19">
    <location>
        <begin position="2632"/>
        <end position="2739"/>
    </location>
</feature>
<feature type="domain" description="Cadherin" evidence="19">
    <location>
        <begin position="2098"/>
        <end position="2200"/>
    </location>
</feature>
<dbReference type="FunFam" id="2.60.40.60:FF:000026">
    <property type="entry name" value="FAT atypical cadherin 1"/>
    <property type="match status" value="2"/>
</dbReference>
<dbReference type="SUPFAM" id="SSF57196">
    <property type="entry name" value="EGF/Laminin"/>
    <property type="match status" value="2"/>
</dbReference>
<dbReference type="Proteomes" id="UP000694845">
    <property type="component" value="Unplaced"/>
</dbReference>
<dbReference type="InterPro" id="IPR002126">
    <property type="entry name" value="Cadherin-like_dom"/>
</dbReference>
<keyword evidence="3 15" id="KW-0812">Transmembrane</keyword>
<dbReference type="InterPro" id="IPR015919">
    <property type="entry name" value="Cadherin-like_sf"/>
</dbReference>
<dbReference type="GO" id="GO:0009653">
    <property type="term" value="P:anatomical structure morphogenesis"/>
    <property type="evidence" value="ECO:0007669"/>
    <property type="project" value="UniProtKB-ARBA"/>
</dbReference>
<feature type="domain" description="Cadherin" evidence="19">
    <location>
        <begin position="942"/>
        <end position="1046"/>
    </location>
</feature>
<dbReference type="GO" id="GO:0045296">
    <property type="term" value="F:cadherin binding"/>
    <property type="evidence" value="ECO:0007669"/>
    <property type="project" value="TreeGrafter"/>
</dbReference>
<feature type="domain" description="EGF-like" evidence="18">
    <location>
        <begin position="4097"/>
        <end position="4133"/>
    </location>
</feature>
<feature type="domain" description="Cadherin" evidence="19">
    <location>
        <begin position="1374"/>
        <end position="1464"/>
    </location>
</feature>
<dbReference type="InterPro" id="IPR000742">
    <property type="entry name" value="EGF"/>
</dbReference>
<dbReference type="FunFam" id="2.60.40.60:FF:000013">
    <property type="entry name" value="Cadherin EGF LAG seven-pass G-type receptor"/>
    <property type="match status" value="2"/>
</dbReference>
<feature type="domain" description="Cadherin" evidence="19">
    <location>
        <begin position="3372"/>
        <end position="3476"/>
    </location>
</feature>
<dbReference type="Pfam" id="PF00028">
    <property type="entry name" value="Cadherin"/>
    <property type="match status" value="30"/>
</dbReference>
<evidence type="ECO:0000256" key="4">
    <source>
        <dbReference type="ARBA" id="ARBA00022729"/>
    </source>
</evidence>
<feature type="disulfide bond" evidence="13">
    <location>
        <begin position="4085"/>
        <end position="4094"/>
    </location>
</feature>
<dbReference type="PROSITE" id="PS50268">
    <property type="entry name" value="CADHERIN_2"/>
    <property type="match status" value="34"/>
</dbReference>
<reference evidence="21" key="1">
    <citation type="submission" date="2025-08" db="UniProtKB">
        <authorList>
            <consortium name="RefSeq"/>
        </authorList>
    </citation>
    <scope>IDENTIFICATION</scope>
</reference>
<feature type="compositionally biased region" description="Pro residues" evidence="14">
    <location>
        <begin position="4503"/>
        <end position="4512"/>
    </location>
</feature>
<evidence type="ECO:0000313" key="20">
    <source>
        <dbReference type="Proteomes" id="UP000694845"/>
    </source>
</evidence>
<feature type="region of interest" description="Disordered" evidence="14">
    <location>
        <begin position="4578"/>
        <end position="4599"/>
    </location>
</feature>
<evidence type="ECO:0000256" key="3">
    <source>
        <dbReference type="ARBA" id="ARBA00022692"/>
    </source>
</evidence>
<dbReference type="FunFam" id="2.60.40.60:FF:000024">
    <property type="entry name" value="FAT atypical cadherin 3"/>
    <property type="match status" value="1"/>
</dbReference>
<feature type="region of interest" description="Disordered" evidence="14">
    <location>
        <begin position="4423"/>
        <end position="4563"/>
    </location>
</feature>
<dbReference type="Gene3D" id="2.60.40.60">
    <property type="entry name" value="Cadherins"/>
    <property type="match status" value="34"/>
</dbReference>
<dbReference type="FunFam" id="2.60.40.60:FF:000053">
    <property type="entry name" value="FAT atypical cadherin 3"/>
    <property type="match status" value="1"/>
</dbReference>
<feature type="domain" description="Cadherin" evidence="19">
    <location>
        <begin position="3163"/>
        <end position="3266"/>
    </location>
</feature>
<dbReference type="FunFam" id="2.60.40.60:FF:000084">
    <property type="entry name" value="FAT atypical cadherin 3"/>
    <property type="match status" value="1"/>
</dbReference>
<keyword evidence="10 13" id="KW-1015">Disulfide bond</keyword>
<dbReference type="PROSITE" id="PS01186">
    <property type="entry name" value="EGF_2"/>
    <property type="match status" value="2"/>
</dbReference>
<dbReference type="SUPFAM" id="SSF49313">
    <property type="entry name" value="Cadherin-like"/>
    <property type="match status" value="34"/>
</dbReference>
<dbReference type="SMART" id="SM00181">
    <property type="entry name" value="EGF"/>
    <property type="match status" value="4"/>
</dbReference>
<name>A0A8B7ZWV2_ACAPL</name>
<dbReference type="RefSeq" id="XP_022108016.1">
    <property type="nucleotide sequence ID" value="XM_022252324.1"/>
</dbReference>
<feature type="domain" description="Cadherin" evidence="19">
    <location>
        <begin position="3267"/>
        <end position="3371"/>
    </location>
</feature>
<feature type="domain" description="Cadherin" evidence="19">
    <location>
        <begin position="2013"/>
        <end position="2097"/>
    </location>
</feature>
<dbReference type="Gene3D" id="2.10.25.10">
    <property type="entry name" value="Laminin"/>
    <property type="match status" value="2"/>
</dbReference>
<evidence type="ECO:0000259" key="19">
    <source>
        <dbReference type="PROSITE" id="PS50268"/>
    </source>
</evidence>
<dbReference type="InterPro" id="IPR001881">
    <property type="entry name" value="EGF-like_Ca-bd_dom"/>
</dbReference>
<accession>A0A8B7ZWV2</accession>
<evidence type="ECO:0000256" key="8">
    <source>
        <dbReference type="ARBA" id="ARBA00022989"/>
    </source>
</evidence>
<feature type="compositionally biased region" description="Pro residues" evidence="14">
    <location>
        <begin position="4284"/>
        <end position="4297"/>
    </location>
</feature>
<feature type="domain" description="Cadherin" evidence="19">
    <location>
        <begin position="2302"/>
        <end position="2407"/>
    </location>
</feature>
<dbReference type="PROSITE" id="PS00022">
    <property type="entry name" value="EGF_1"/>
    <property type="match status" value="2"/>
</dbReference>